<accession>A9VDH9</accession>
<dbReference type="GO" id="GO:0045041">
    <property type="term" value="P:protein import into mitochondrial intermembrane space"/>
    <property type="evidence" value="ECO:0000318"/>
    <property type="project" value="GO_Central"/>
</dbReference>
<dbReference type="InterPro" id="IPR008913">
    <property type="entry name" value="Znf_CHY"/>
</dbReference>
<dbReference type="SUPFAM" id="SSF161219">
    <property type="entry name" value="CHY zinc finger-like"/>
    <property type="match status" value="1"/>
</dbReference>
<evidence type="ECO:0000313" key="6">
    <source>
        <dbReference type="EMBL" id="EDQ84396.1"/>
    </source>
</evidence>
<dbReference type="InterPro" id="IPR037274">
    <property type="entry name" value="Znf_CHY_sf"/>
</dbReference>
<keyword evidence="7" id="KW-1185">Reference proteome</keyword>
<keyword evidence="2 4" id="KW-0863">Zinc-finger</keyword>
<proteinExistence type="predicted"/>
<dbReference type="PANTHER" id="PTHR28082:SF2">
    <property type="entry name" value="CHY-TYPE DOMAIN-CONTAINING PROTEIN"/>
    <property type="match status" value="1"/>
</dbReference>
<name>A9VDH9_MONBE</name>
<dbReference type="EMBL" id="CH991588">
    <property type="protein sequence ID" value="EDQ84396.1"/>
    <property type="molecule type" value="Genomic_DNA"/>
</dbReference>
<evidence type="ECO:0000256" key="1">
    <source>
        <dbReference type="ARBA" id="ARBA00022723"/>
    </source>
</evidence>
<evidence type="ECO:0000256" key="2">
    <source>
        <dbReference type="ARBA" id="ARBA00022771"/>
    </source>
</evidence>
<dbReference type="AlphaFoldDB" id="A9VDH9"/>
<organism evidence="6 7">
    <name type="scientific">Monosiga brevicollis</name>
    <name type="common">Choanoflagellate</name>
    <dbReference type="NCBI Taxonomy" id="81824"/>
    <lineage>
        <taxon>Eukaryota</taxon>
        <taxon>Choanoflagellata</taxon>
        <taxon>Craspedida</taxon>
        <taxon>Salpingoecidae</taxon>
        <taxon>Monosiga</taxon>
    </lineage>
</organism>
<dbReference type="OMA" id="HQEQESH"/>
<dbReference type="GO" id="GO:0005758">
    <property type="term" value="C:mitochondrial intermembrane space"/>
    <property type="evidence" value="ECO:0000318"/>
    <property type="project" value="GO_Central"/>
</dbReference>
<dbReference type="eggNOG" id="KOG1940">
    <property type="taxonomic scope" value="Eukaryota"/>
</dbReference>
<evidence type="ECO:0000256" key="3">
    <source>
        <dbReference type="ARBA" id="ARBA00022833"/>
    </source>
</evidence>
<dbReference type="PROSITE" id="PS51266">
    <property type="entry name" value="ZF_CHY"/>
    <property type="match status" value="1"/>
</dbReference>
<keyword evidence="1" id="KW-0479">Metal-binding</keyword>
<sequence length="141" mass="16326">MCKHILNAQVAVRAPCCKKWYDCPECHDEFESHELKKSYEMVFACKKCKKVFRKDSREFEESDEFCPHCDNHFMIPAKTPQLTIGIEGEDGSHLYRTTHALPCLLPHSDHRMLRDERDPTRARRYDNSIFGAGSIGTGFNS</sequence>
<dbReference type="STRING" id="81824.A9VDH9"/>
<evidence type="ECO:0000313" key="7">
    <source>
        <dbReference type="Proteomes" id="UP000001357"/>
    </source>
</evidence>
<keyword evidence="3" id="KW-0862">Zinc</keyword>
<dbReference type="GO" id="GO:0008270">
    <property type="term" value="F:zinc ion binding"/>
    <property type="evidence" value="ECO:0000318"/>
    <property type="project" value="GO_Central"/>
</dbReference>
<dbReference type="InParanoid" id="A9VDH9"/>
<evidence type="ECO:0000259" key="5">
    <source>
        <dbReference type="PROSITE" id="PS51266"/>
    </source>
</evidence>
<evidence type="ECO:0000256" key="4">
    <source>
        <dbReference type="PROSITE-ProRule" id="PRU00601"/>
    </source>
</evidence>
<dbReference type="KEGG" id="mbr:MONBRDRAFT_34709"/>
<gene>
    <name evidence="6" type="ORF">MONBRDRAFT_34709</name>
</gene>
<dbReference type="PANTHER" id="PTHR28082">
    <property type="entry name" value="ZINC FINGER PROTEIN"/>
    <property type="match status" value="1"/>
</dbReference>
<reference evidence="6 7" key="1">
    <citation type="journal article" date="2008" name="Nature">
        <title>The genome of the choanoflagellate Monosiga brevicollis and the origin of metazoans.</title>
        <authorList>
            <consortium name="JGI Sequencing"/>
            <person name="King N."/>
            <person name="Westbrook M.J."/>
            <person name="Young S.L."/>
            <person name="Kuo A."/>
            <person name="Abedin M."/>
            <person name="Chapman J."/>
            <person name="Fairclough S."/>
            <person name="Hellsten U."/>
            <person name="Isogai Y."/>
            <person name="Letunic I."/>
            <person name="Marr M."/>
            <person name="Pincus D."/>
            <person name="Putnam N."/>
            <person name="Rokas A."/>
            <person name="Wright K.J."/>
            <person name="Zuzow R."/>
            <person name="Dirks W."/>
            <person name="Good M."/>
            <person name="Goodstein D."/>
            <person name="Lemons D."/>
            <person name="Li W."/>
            <person name="Lyons J.B."/>
            <person name="Morris A."/>
            <person name="Nichols S."/>
            <person name="Richter D.J."/>
            <person name="Salamov A."/>
            <person name="Bork P."/>
            <person name="Lim W.A."/>
            <person name="Manning G."/>
            <person name="Miller W.T."/>
            <person name="McGinnis W."/>
            <person name="Shapiro H."/>
            <person name="Tjian R."/>
            <person name="Grigoriev I.V."/>
            <person name="Rokhsar D."/>
        </authorList>
    </citation>
    <scope>NUCLEOTIDE SEQUENCE [LARGE SCALE GENOMIC DNA]</scope>
    <source>
        <strain evidence="7">MX1 / ATCC 50154</strain>
    </source>
</reference>
<protein>
    <recommendedName>
        <fullName evidence="5">CHY-type domain-containing protein</fullName>
    </recommendedName>
</protein>
<dbReference type="InterPro" id="IPR052604">
    <property type="entry name" value="Mito_Tim_assembly_helper"/>
</dbReference>
<dbReference type="Pfam" id="PF05495">
    <property type="entry name" value="zf-CHY"/>
    <property type="match status" value="1"/>
</dbReference>
<dbReference type="RefSeq" id="XP_001750797.1">
    <property type="nucleotide sequence ID" value="XM_001750745.1"/>
</dbReference>
<feature type="domain" description="CHY-type" evidence="5">
    <location>
        <begin position="1"/>
        <end position="71"/>
    </location>
</feature>
<dbReference type="GeneID" id="5896047"/>
<dbReference type="Proteomes" id="UP000001357">
    <property type="component" value="Unassembled WGS sequence"/>
</dbReference>